<sequence>MALGGLMIDDNPQTLHHPSTLMALSTNPGIEEQRQQITSALKDVLTLIKKLPLSLSGTPDGPIAVNFTNFDIDDDEGPYFTVNRAWERTFQKKGEAAIT</sequence>
<evidence type="ECO:0000313" key="1">
    <source>
        <dbReference type="EMBL" id="KIJ14787.1"/>
    </source>
</evidence>
<dbReference type="HOGENOM" id="CLU_2432937_0_0_1"/>
<dbReference type="OrthoDB" id="2803467at2759"/>
<dbReference type="AlphaFoldDB" id="A0A0C9U5S9"/>
<reference evidence="2" key="2">
    <citation type="submission" date="2015-01" db="EMBL/GenBank/DDBJ databases">
        <title>Evolutionary Origins and Diversification of the Mycorrhizal Mutualists.</title>
        <authorList>
            <consortium name="DOE Joint Genome Institute"/>
            <consortium name="Mycorrhizal Genomics Consortium"/>
            <person name="Kohler A."/>
            <person name="Kuo A."/>
            <person name="Nagy L.G."/>
            <person name="Floudas D."/>
            <person name="Copeland A."/>
            <person name="Barry K.W."/>
            <person name="Cichocki N."/>
            <person name="Veneault-Fourrey C."/>
            <person name="LaButti K."/>
            <person name="Lindquist E.A."/>
            <person name="Lipzen A."/>
            <person name="Lundell T."/>
            <person name="Morin E."/>
            <person name="Murat C."/>
            <person name="Riley R."/>
            <person name="Ohm R."/>
            <person name="Sun H."/>
            <person name="Tunlid A."/>
            <person name="Henrissat B."/>
            <person name="Grigoriev I.V."/>
            <person name="Hibbett D.S."/>
            <person name="Martin F."/>
        </authorList>
    </citation>
    <scope>NUCLEOTIDE SEQUENCE [LARGE SCALE GENOMIC DNA]</scope>
    <source>
        <strain evidence="2">ATCC 200175</strain>
    </source>
</reference>
<protein>
    <submittedName>
        <fullName evidence="1">Uncharacterized protein</fullName>
    </submittedName>
</protein>
<organism evidence="1 2">
    <name type="scientific">Paxillus involutus ATCC 200175</name>
    <dbReference type="NCBI Taxonomy" id="664439"/>
    <lineage>
        <taxon>Eukaryota</taxon>
        <taxon>Fungi</taxon>
        <taxon>Dikarya</taxon>
        <taxon>Basidiomycota</taxon>
        <taxon>Agaricomycotina</taxon>
        <taxon>Agaricomycetes</taxon>
        <taxon>Agaricomycetidae</taxon>
        <taxon>Boletales</taxon>
        <taxon>Paxilineae</taxon>
        <taxon>Paxillaceae</taxon>
        <taxon>Paxillus</taxon>
    </lineage>
</organism>
<reference evidence="1 2" key="1">
    <citation type="submission" date="2014-06" db="EMBL/GenBank/DDBJ databases">
        <authorList>
            <consortium name="DOE Joint Genome Institute"/>
            <person name="Kuo A."/>
            <person name="Kohler A."/>
            <person name="Nagy L.G."/>
            <person name="Floudas D."/>
            <person name="Copeland A."/>
            <person name="Barry K.W."/>
            <person name="Cichocki N."/>
            <person name="Veneault-Fourrey C."/>
            <person name="LaButti K."/>
            <person name="Lindquist E.A."/>
            <person name="Lipzen A."/>
            <person name="Lundell T."/>
            <person name="Morin E."/>
            <person name="Murat C."/>
            <person name="Sun H."/>
            <person name="Tunlid A."/>
            <person name="Henrissat B."/>
            <person name="Grigoriev I.V."/>
            <person name="Hibbett D.S."/>
            <person name="Martin F."/>
            <person name="Nordberg H.P."/>
            <person name="Cantor M.N."/>
            <person name="Hua S.X."/>
        </authorList>
    </citation>
    <scope>NUCLEOTIDE SEQUENCE [LARGE SCALE GENOMIC DNA]</scope>
    <source>
        <strain evidence="1 2">ATCC 200175</strain>
    </source>
</reference>
<evidence type="ECO:0000313" key="2">
    <source>
        <dbReference type="Proteomes" id="UP000053647"/>
    </source>
</evidence>
<dbReference type="EMBL" id="KN819340">
    <property type="protein sequence ID" value="KIJ14787.1"/>
    <property type="molecule type" value="Genomic_DNA"/>
</dbReference>
<gene>
    <name evidence="1" type="ORF">PAXINDRAFT_12359</name>
</gene>
<proteinExistence type="predicted"/>
<name>A0A0C9U5S9_PAXIN</name>
<accession>A0A0C9U5S9</accession>
<keyword evidence="2" id="KW-1185">Reference proteome</keyword>
<dbReference type="Proteomes" id="UP000053647">
    <property type="component" value="Unassembled WGS sequence"/>
</dbReference>